<keyword evidence="1" id="KW-0472">Membrane</keyword>
<dbReference type="AlphaFoldDB" id="A0A1E1W6G1"/>
<evidence type="ECO:0008006" key="3">
    <source>
        <dbReference type="Google" id="ProtNLM"/>
    </source>
</evidence>
<feature type="non-terminal residue" evidence="2">
    <location>
        <position position="328"/>
    </location>
</feature>
<keyword evidence="1" id="KW-0812">Transmembrane</keyword>
<protein>
    <recommendedName>
        <fullName evidence="3">Envelope fusion protein</fullName>
    </recommendedName>
</protein>
<evidence type="ECO:0000313" key="2">
    <source>
        <dbReference type="EMBL" id="JAT82570.1"/>
    </source>
</evidence>
<gene>
    <name evidence="2" type="ORF">g.13673</name>
</gene>
<organism evidence="2">
    <name type="scientific">Pectinophora gossypiella</name>
    <name type="common">Cotton pink bollworm</name>
    <name type="synonym">Depressaria gossypiella</name>
    <dbReference type="NCBI Taxonomy" id="13191"/>
    <lineage>
        <taxon>Eukaryota</taxon>
        <taxon>Metazoa</taxon>
        <taxon>Ecdysozoa</taxon>
        <taxon>Arthropoda</taxon>
        <taxon>Hexapoda</taxon>
        <taxon>Insecta</taxon>
        <taxon>Pterygota</taxon>
        <taxon>Neoptera</taxon>
        <taxon>Endopterygota</taxon>
        <taxon>Lepidoptera</taxon>
        <taxon>Glossata</taxon>
        <taxon>Ditrysia</taxon>
        <taxon>Gelechioidea</taxon>
        <taxon>Gelechiidae</taxon>
        <taxon>Apatetrinae</taxon>
        <taxon>Pectinophora</taxon>
    </lineage>
</organism>
<reference evidence="2" key="1">
    <citation type="submission" date="2015-09" db="EMBL/GenBank/DDBJ databases">
        <title>De novo assembly of Pectinophora gossypiella (Pink Bollworm) gut transcriptome.</title>
        <authorList>
            <person name="Tassone E.E."/>
        </authorList>
    </citation>
    <scope>NUCLEOTIDE SEQUENCE</scope>
</reference>
<keyword evidence="1" id="KW-1133">Transmembrane helix</keyword>
<accession>A0A1E1W6G1</accession>
<name>A0A1E1W6G1_PECGO</name>
<feature type="non-terminal residue" evidence="2">
    <location>
        <position position="1"/>
    </location>
</feature>
<proteinExistence type="predicted"/>
<evidence type="ECO:0000256" key="1">
    <source>
        <dbReference type="SAM" id="Phobius"/>
    </source>
</evidence>
<feature type="transmembrane region" description="Helical" evidence="1">
    <location>
        <begin position="281"/>
        <end position="301"/>
    </location>
</feature>
<sequence length="328" mass="37748">FIYVFLRQLLQAQTLQEVAERLSTAITFSEHGMYHYSIIQSHVLENTVKSIPKNIMISDNLNDIEPFIKVSSKIVSGSAYFILEVPLVKQNIYQTRKIVPIILSTPACSYPLLQKVTIAYNKEDVYEVVDCKELDILICKGNPIRMETCETEILLKKEGINCQTVPVICPDEDIQQITSKAIYMFFNKTTEIRFRCNKEENTVWARGSYILSGENCELNVSGTQLFKTSESEENIIIADIELPRMETIPEVELSYDKSKITAKIKQMREIQTLTLQETHEIIQYSWIAVITIIIIAILLYFKFCRSKVSLKPWTSNLEGDSQPTQHRE</sequence>
<dbReference type="EMBL" id="GDQN01008484">
    <property type="protein sequence ID" value="JAT82570.1"/>
    <property type="molecule type" value="Transcribed_RNA"/>
</dbReference>